<feature type="compositionally biased region" description="Polar residues" evidence="1">
    <location>
        <begin position="96"/>
        <end position="105"/>
    </location>
</feature>
<accession>A0A9Q1EME2</accession>
<reference evidence="2" key="1">
    <citation type="journal article" date="2023" name="Science">
        <title>Genome structures resolve the early diversification of teleost fishes.</title>
        <authorList>
            <person name="Parey E."/>
            <person name="Louis A."/>
            <person name="Montfort J."/>
            <person name="Bouchez O."/>
            <person name="Roques C."/>
            <person name="Iampietro C."/>
            <person name="Lluch J."/>
            <person name="Castinel A."/>
            <person name="Donnadieu C."/>
            <person name="Desvignes T."/>
            <person name="Floi Bucao C."/>
            <person name="Jouanno E."/>
            <person name="Wen M."/>
            <person name="Mejri S."/>
            <person name="Dirks R."/>
            <person name="Jansen H."/>
            <person name="Henkel C."/>
            <person name="Chen W.J."/>
            <person name="Zahm M."/>
            <person name="Cabau C."/>
            <person name="Klopp C."/>
            <person name="Thompson A.W."/>
            <person name="Robinson-Rechavi M."/>
            <person name="Braasch I."/>
            <person name="Lecointre G."/>
            <person name="Bobe J."/>
            <person name="Postlethwait J.H."/>
            <person name="Berthelot C."/>
            <person name="Roest Crollius H."/>
            <person name="Guiguen Y."/>
        </authorList>
    </citation>
    <scope>NUCLEOTIDE SEQUENCE</scope>
    <source>
        <strain evidence="2">WJC10195</strain>
    </source>
</reference>
<sequence>MEQNSREGENKRPDPDITPAAWRPPPQLHPQLSAQEAVPTPGLAFISGKGMRQTQLTAERRHLLELHDQVHEAAGGALDHLGRSHWRPAAGPGWRSCSSRPATTDSAGLSGSSMSGSQPAEGMHVSMRLPREAQGNRRGNLGKGCILAPGTRERQGLPMKHSAGLPTPFWTCQSLASPRFIVTLSTLTNETAQKYLAQCDLNKYLREVLWC</sequence>
<keyword evidence="3" id="KW-1185">Reference proteome</keyword>
<gene>
    <name evidence="2" type="ORF">SKAU_G00337920</name>
</gene>
<dbReference type="EMBL" id="JAINUF010000015">
    <property type="protein sequence ID" value="KAJ8341501.1"/>
    <property type="molecule type" value="Genomic_DNA"/>
</dbReference>
<evidence type="ECO:0000313" key="2">
    <source>
        <dbReference type="EMBL" id="KAJ8341501.1"/>
    </source>
</evidence>
<protein>
    <submittedName>
        <fullName evidence="2">Uncharacterized protein</fullName>
    </submittedName>
</protein>
<dbReference type="Proteomes" id="UP001152622">
    <property type="component" value="Chromosome 15"/>
</dbReference>
<feature type="region of interest" description="Disordered" evidence="1">
    <location>
        <begin position="89"/>
        <end position="124"/>
    </location>
</feature>
<comment type="caution">
    <text evidence="2">The sequence shown here is derived from an EMBL/GenBank/DDBJ whole genome shotgun (WGS) entry which is preliminary data.</text>
</comment>
<name>A0A9Q1EME2_SYNKA</name>
<feature type="compositionally biased region" description="Low complexity" evidence="1">
    <location>
        <begin position="106"/>
        <end position="117"/>
    </location>
</feature>
<proteinExistence type="predicted"/>
<feature type="region of interest" description="Disordered" evidence="1">
    <location>
        <begin position="1"/>
        <end position="35"/>
    </location>
</feature>
<feature type="compositionally biased region" description="Basic and acidic residues" evidence="1">
    <location>
        <begin position="1"/>
        <end position="15"/>
    </location>
</feature>
<evidence type="ECO:0000313" key="3">
    <source>
        <dbReference type="Proteomes" id="UP001152622"/>
    </source>
</evidence>
<organism evidence="2 3">
    <name type="scientific">Synaphobranchus kaupii</name>
    <name type="common">Kaup's arrowtooth eel</name>
    <dbReference type="NCBI Taxonomy" id="118154"/>
    <lineage>
        <taxon>Eukaryota</taxon>
        <taxon>Metazoa</taxon>
        <taxon>Chordata</taxon>
        <taxon>Craniata</taxon>
        <taxon>Vertebrata</taxon>
        <taxon>Euteleostomi</taxon>
        <taxon>Actinopterygii</taxon>
        <taxon>Neopterygii</taxon>
        <taxon>Teleostei</taxon>
        <taxon>Anguilliformes</taxon>
        <taxon>Synaphobranchidae</taxon>
        <taxon>Synaphobranchus</taxon>
    </lineage>
</organism>
<dbReference type="AlphaFoldDB" id="A0A9Q1EME2"/>
<evidence type="ECO:0000256" key="1">
    <source>
        <dbReference type="SAM" id="MobiDB-lite"/>
    </source>
</evidence>